<feature type="signal peptide" evidence="1">
    <location>
        <begin position="1"/>
        <end position="18"/>
    </location>
</feature>
<name>A0A1Y6LHQ8_ZYMTR</name>
<feature type="chain" id="PRO_5013096970" description="CBM1 domain-containing protein" evidence="1">
    <location>
        <begin position="19"/>
        <end position="72"/>
    </location>
</feature>
<evidence type="ECO:0000313" key="2">
    <source>
        <dbReference type="EMBL" id="SMY22928.1"/>
    </source>
</evidence>
<organism evidence="2 3">
    <name type="scientific">Zymoseptoria tritici ST99CH_1A5</name>
    <dbReference type="NCBI Taxonomy" id="1276529"/>
    <lineage>
        <taxon>Eukaryota</taxon>
        <taxon>Fungi</taxon>
        <taxon>Dikarya</taxon>
        <taxon>Ascomycota</taxon>
        <taxon>Pezizomycotina</taxon>
        <taxon>Dothideomycetes</taxon>
        <taxon>Dothideomycetidae</taxon>
        <taxon>Mycosphaerellales</taxon>
        <taxon>Mycosphaerellaceae</taxon>
        <taxon>Zymoseptoria</taxon>
    </lineage>
</organism>
<proteinExistence type="predicted"/>
<accession>A0A1Y6LHQ8</accession>
<keyword evidence="1" id="KW-0732">Signal</keyword>
<protein>
    <recommendedName>
        <fullName evidence="4">CBM1 domain-containing protein</fullName>
    </recommendedName>
</protein>
<sequence length="72" mass="7361">MKPTSLCTFTVLFVAVLAAPIPTSDSKPGQGDCYTNQHCAPGGCEGARRPGNIFTPPGGTPCKATTSNPPNL</sequence>
<dbReference type="Proteomes" id="UP000215453">
    <property type="component" value="Chromosome 3"/>
</dbReference>
<evidence type="ECO:0000256" key="1">
    <source>
        <dbReference type="SAM" id="SignalP"/>
    </source>
</evidence>
<gene>
    <name evidence="2" type="ORF">ZT1A5_G4368</name>
</gene>
<evidence type="ECO:0000313" key="3">
    <source>
        <dbReference type="Proteomes" id="UP000215453"/>
    </source>
</evidence>
<reference evidence="2 3" key="1">
    <citation type="submission" date="2016-10" db="EMBL/GenBank/DDBJ databases">
        <authorList>
            <person name="Varghese N."/>
        </authorList>
    </citation>
    <scope>NUCLEOTIDE SEQUENCE [LARGE SCALE GENOMIC DNA]</scope>
</reference>
<dbReference type="EMBL" id="LT882678">
    <property type="protein sequence ID" value="SMY22928.1"/>
    <property type="molecule type" value="Genomic_DNA"/>
</dbReference>
<evidence type="ECO:0008006" key="4">
    <source>
        <dbReference type="Google" id="ProtNLM"/>
    </source>
</evidence>
<dbReference type="AlphaFoldDB" id="A0A1Y6LHQ8"/>